<feature type="compositionally biased region" description="Polar residues" evidence="6">
    <location>
        <begin position="346"/>
        <end position="356"/>
    </location>
</feature>
<keyword evidence="5" id="KW-0539">Nucleus</keyword>
<protein>
    <submittedName>
        <fullName evidence="8">LAQU0S03e03906g1_1</fullName>
    </submittedName>
</protein>
<dbReference type="EMBL" id="LN890565">
    <property type="protein sequence ID" value="CUS21496.1"/>
    <property type="molecule type" value="Genomic_DNA"/>
</dbReference>
<dbReference type="PANTHER" id="PTHR45776:SF2">
    <property type="entry name" value="MIP04163P"/>
    <property type="match status" value="1"/>
</dbReference>
<dbReference type="SUPFAM" id="SSF47459">
    <property type="entry name" value="HLH, helix-loop-helix DNA-binding domain"/>
    <property type="match status" value="1"/>
</dbReference>
<dbReference type="OrthoDB" id="690068at2759"/>
<feature type="compositionally biased region" description="Basic and acidic residues" evidence="6">
    <location>
        <begin position="221"/>
        <end position="232"/>
    </location>
</feature>
<evidence type="ECO:0000313" key="8">
    <source>
        <dbReference type="EMBL" id="CUS21496.1"/>
    </source>
</evidence>
<dbReference type="GO" id="GO:0000981">
    <property type="term" value="F:DNA-binding transcription factor activity, RNA polymerase II-specific"/>
    <property type="evidence" value="ECO:0007669"/>
    <property type="project" value="TreeGrafter"/>
</dbReference>
<accession>A0A0P1KRI1</accession>
<dbReference type="GO" id="GO:0046983">
    <property type="term" value="F:protein dimerization activity"/>
    <property type="evidence" value="ECO:0007669"/>
    <property type="project" value="InterPro"/>
</dbReference>
<dbReference type="InterPro" id="IPR011598">
    <property type="entry name" value="bHLH_dom"/>
</dbReference>
<dbReference type="AlphaFoldDB" id="A0A0P1KRI1"/>
<evidence type="ECO:0000259" key="7">
    <source>
        <dbReference type="PROSITE" id="PS50888"/>
    </source>
</evidence>
<feature type="region of interest" description="Disordered" evidence="6">
    <location>
        <begin position="200"/>
        <end position="232"/>
    </location>
</feature>
<sequence>MEFQQDENDFINELLGHAGLGELTATTQPASEALDPGGSFEAAGRTPGFEQVHMRHPYGSSTPAKQQELLQRREQQDLGSYGSEFLIDEHLAQAQANAFFQESFQDPTHRSTFQNEAQEDHLSRLAEDPVSSLGSSVATSDFLSPSTSFSFHSQGPLDSVDSPSYSQYLSSSLRSPSNSFRQGNYLSTSLRAQQLNPRYSSVGSTAANTPGDLGNSSGLSQEEKLRRRREFHNAVERRRRELIKQKVKELSKMIPPSLLNYNEQGKEIKANKGVILNRSVDYMDYLQQVLEIQDRKHQFLLKKVRELESFQHGMNTSKSQGPASKNTASDSPDQIIDTRGAPVAGENSSSTPSTTFQDDLQQFLSGDIIEAEDNAKLMFGGEGEGTAADFLLSFGK</sequence>
<evidence type="ECO:0000256" key="4">
    <source>
        <dbReference type="ARBA" id="ARBA00023163"/>
    </source>
</evidence>
<evidence type="ECO:0000256" key="1">
    <source>
        <dbReference type="ARBA" id="ARBA00004123"/>
    </source>
</evidence>
<dbReference type="SMART" id="SM00353">
    <property type="entry name" value="HLH"/>
    <property type="match status" value="1"/>
</dbReference>
<feature type="compositionally biased region" description="Basic and acidic residues" evidence="6">
    <location>
        <begin position="118"/>
        <end position="127"/>
    </location>
</feature>
<dbReference type="Pfam" id="PF00010">
    <property type="entry name" value="HLH"/>
    <property type="match status" value="1"/>
</dbReference>
<proteinExistence type="predicted"/>
<gene>
    <name evidence="8" type="ORF">LAQU0_S03e03906g</name>
</gene>
<name>A0A0P1KRI1_9SACH</name>
<evidence type="ECO:0000256" key="5">
    <source>
        <dbReference type="ARBA" id="ARBA00023242"/>
    </source>
</evidence>
<dbReference type="GO" id="GO:0000978">
    <property type="term" value="F:RNA polymerase II cis-regulatory region sequence-specific DNA binding"/>
    <property type="evidence" value="ECO:0007669"/>
    <property type="project" value="TreeGrafter"/>
</dbReference>
<dbReference type="PROSITE" id="PS50888">
    <property type="entry name" value="BHLH"/>
    <property type="match status" value="1"/>
</dbReference>
<comment type="subcellular location">
    <subcellularLocation>
        <location evidence="1">Nucleus</location>
    </subcellularLocation>
</comment>
<dbReference type="InterPro" id="IPR036638">
    <property type="entry name" value="HLH_DNA-bd_sf"/>
</dbReference>
<feature type="compositionally biased region" description="Low complexity" evidence="6">
    <location>
        <begin position="162"/>
        <end position="180"/>
    </location>
</feature>
<keyword evidence="2" id="KW-0805">Transcription regulation</keyword>
<feature type="compositionally biased region" description="Polar residues" evidence="6">
    <location>
        <begin position="312"/>
        <end position="332"/>
    </location>
</feature>
<feature type="region of interest" description="Disordered" evidence="6">
    <location>
        <begin position="108"/>
        <end position="128"/>
    </location>
</feature>
<evidence type="ECO:0000313" key="9">
    <source>
        <dbReference type="Proteomes" id="UP000236544"/>
    </source>
</evidence>
<dbReference type="FunFam" id="4.10.280.10:FF:000105">
    <property type="entry name" value="Rtg3p"/>
    <property type="match status" value="1"/>
</dbReference>
<feature type="compositionally biased region" description="Polar residues" evidence="6">
    <location>
        <begin position="200"/>
        <end position="220"/>
    </location>
</feature>
<keyword evidence="4" id="KW-0804">Transcription</keyword>
<dbReference type="Proteomes" id="UP000236544">
    <property type="component" value="Unassembled WGS sequence"/>
</dbReference>
<evidence type="ECO:0000256" key="2">
    <source>
        <dbReference type="ARBA" id="ARBA00023015"/>
    </source>
</evidence>
<keyword evidence="3" id="KW-0238">DNA-binding</keyword>
<keyword evidence="9" id="KW-1185">Reference proteome</keyword>
<feature type="region of interest" description="Disordered" evidence="6">
    <location>
        <begin position="152"/>
        <end position="180"/>
    </location>
</feature>
<evidence type="ECO:0000256" key="6">
    <source>
        <dbReference type="SAM" id="MobiDB-lite"/>
    </source>
</evidence>
<dbReference type="GO" id="GO:0005634">
    <property type="term" value="C:nucleus"/>
    <property type="evidence" value="ECO:0007669"/>
    <property type="project" value="UniProtKB-SubCell"/>
</dbReference>
<dbReference type="CDD" id="cd11387">
    <property type="entry name" value="bHLHzip_USF_MITF"/>
    <property type="match status" value="1"/>
</dbReference>
<feature type="region of interest" description="Disordered" evidence="6">
    <location>
        <begin position="311"/>
        <end position="356"/>
    </location>
</feature>
<reference evidence="9" key="1">
    <citation type="submission" date="2015-10" db="EMBL/GenBank/DDBJ databases">
        <authorList>
            <person name="Devillers H."/>
        </authorList>
    </citation>
    <scope>NUCLEOTIDE SEQUENCE [LARGE SCALE GENOMIC DNA]</scope>
</reference>
<evidence type="ECO:0000256" key="3">
    <source>
        <dbReference type="ARBA" id="ARBA00023125"/>
    </source>
</evidence>
<feature type="domain" description="BHLH" evidence="7">
    <location>
        <begin position="227"/>
        <end position="286"/>
    </location>
</feature>
<organism evidence="8 9">
    <name type="scientific">Lachancea quebecensis</name>
    <dbReference type="NCBI Taxonomy" id="1654605"/>
    <lineage>
        <taxon>Eukaryota</taxon>
        <taxon>Fungi</taxon>
        <taxon>Dikarya</taxon>
        <taxon>Ascomycota</taxon>
        <taxon>Saccharomycotina</taxon>
        <taxon>Saccharomycetes</taxon>
        <taxon>Saccharomycetales</taxon>
        <taxon>Saccharomycetaceae</taxon>
        <taxon>Lachancea</taxon>
    </lineage>
</organism>
<dbReference type="PANTHER" id="PTHR45776">
    <property type="entry name" value="MIP04163P"/>
    <property type="match status" value="1"/>
</dbReference>
<dbReference type="Gene3D" id="4.10.280.10">
    <property type="entry name" value="Helix-loop-helix DNA-binding domain"/>
    <property type="match status" value="1"/>
</dbReference>